<dbReference type="Proteomes" id="UP000008495">
    <property type="component" value="Unassembled WGS sequence"/>
</dbReference>
<dbReference type="GO" id="GO:0008237">
    <property type="term" value="F:metallopeptidase activity"/>
    <property type="evidence" value="ECO:0007669"/>
    <property type="project" value="UniProtKB-KW"/>
</dbReference>
<dbReference type="InterPro" id="IPR008915">
    <property type="entry name" value="Peptidase_M50"/>
</dbReference>
<feature type="transmembrane region" description="Helical" evidence="12">
    <location>
        <begin position="33"/>
        <end position="54"/>
    </location>
</feature>
<evidence type="ECO:0000256" key="9">
    <source>
        <dbReference type="ARBA" id="ARBA00022989"/>
    </source>
</evidence>
<keyword evidence="9 12" id="KW-1133">Transmembrane helix</keyword>
<feature type="transmembrane region" description="Helical" evidence="12">
    <location>
        <begin position="233"/>
        <end position="254"/>
    </location>
</feature>
<keyword evidence="4" id="KW-0645">Protease</keyword>
<evidence type="ECO:0000256" key="12">
    <source>
        <dbReference type="SAM" id="Phobius"/>
    </source>
</evidence>
<protein>
    <submittedName>
        <fullName evidence="14">Peptidase M50 family protein</fullName>
    </submittedName>
</protein>
<keyword evidence="7" id="KW-0378">Hydrolase</keyword>
<dbReference type="PANTHER" id="PTHR39188:SF3">
    <property type="entry name" value="STAGE IV SPORULATION PROTEIN FB"/>
    <property type="match status" value="1"/>
</dbReference>
<dbReference type="AlphaFoldDB" id="K6VP50"/>
<proteinExistence type="inferred from homology"/>
<feature type="domain" description="Peptidase M50" evidence="13">
    <location>
        <begin position="75"/>
        <end position="147"/>
    </location>
</feature>
<keyword evidence="6" id="KW-0479">Metal-binding</keyword>
<keyword evidence="15" id="KW-1185">Reference proteome</keyword>
<dbReference type="STRING" id="100225.SAMN05421595_0960"/>
<evidence type="ECO:0000256" key="8">
    <source>
        <dbReference type="ARBA" id="ARBA00022833"/>
    </source>
</evidence>
<evidence type="ECO:0000256" key="11">
    <source>
        <dbReference type="ARBA" id="ARBA00023136"/>
    </source>
</evidence>
<keyword evidence="11 12" id="KW-0472">Membrane</keyword>
<dbReference type="GO" id="GO:0006508">
    <property type="term" value="P:proteolysis"/>
    <property type="evidence" value="ECO:0007669"/>
    <property type="project" value="UniProtKB-KW"/>
</dbReference>
<evidence type="ECO:0000313" key="14">
    <source>
        <dbReference type="EMBL" id="GAB77145.1"/>
    </source>
</evidence>
<dbReference type="GO" id="GO:0046872">
    <property type="term" value="F:metal ion binding"/>
    <property type="evidence" value="ECO:0007669"/>
    <property type="project" value="UniProtKB-KW"/>
</dbReference>
<dbReference type="RefSeq" id="WP_006501897.1">
    <property type="nucleotide sequence ID" value="NZ_BAGZ01000005.1"/>
</dbReference>
<sequence length="399" mass="40971">MSTSPETNGGPGVLEGTDATAPRRLRLGAVGGVPVYLSTSWFVITAVVVLVFGPDVDRVLPGIGTATAYLVALAYALLLAVSVLCHEAAHAVAARRCGYDVEQIVVNLWGGHTTYTTARPSPRGSALVAVSGPIANALLAAGGWILLPLLPPGIPRLLGYAWTFSNAFVALFNLLPGLPLDGGFLVDAAVWRYTGRRSAGLVTAGWAGRAVTAFAVIWLVLRPLLSGDEVNLWNVAWLAFIGAFLWAGATSSIATGKALAAAEKISLAEVMRPVALVGVTEPALAVPERVGQSPGGSAVPVLLDTDGTPAGLVDPEAFGRLSPEQVATVPAGALLLTQPPGWLARQDDDPNGCVAAFLPALVSSPYGVIVLQDSHGRCVGVLTSGDVEQAVSEPAESGT</sequence>
<evidence type="ECO:0000256" key="5">
    <source>
        <dbReference type="ARBA" id="ARBA00022692"/>
    </source>
</evidence>
<evidence type="ECO:0000259" key="13">
    <source>
        <dbReference type="Pfam" id="PF02163"/>
    </source>
</evidence>
<organism evidence="14 15">
    <name type="scientific">Austwickia chelonae NBRC 105200</name>
    <dbReference type="NCBI Taxonomy" id="1184607"/>
    <lineage>
        <taxon>Bacteria</taxon>
        <taxon>Bacillati</taxon>
        <taxon>Actinomycetota</taxon>
        <taxon>Actinomycetes</taxon>
        <taxon>Micrococcales</taxon>
        <taxon>Dermatophilaceae</taxon>
        <taxon>Austwickia</taxon>
    </lineage>
</organism>
<evidence type="ECO:0000256" key="7">
    <source>
        <dbReference type="ARBA" id="ARBA00022801"/>
    </source>
</evidence>
<evidence type="ECO:0000313" key="15">
    <source>
        <dbReference type="Proteomes" id="UP000008495"/>
    </source>
</evidence>
<name>K6VP50_9MICO</name>
<evidence type="ECO:0000256" key="1">
    <source>
        <dbReference type="ARBA" id="ARBA00001947"/>
    </source>
</evidence>
<evidence type="ECO:0000256" key="3">
    <source>
        <dbReference type="ARBA" id="ARBA00007931"/>
    </source>
</evidence>
<evidence type="ECO:0000256" key="10">
    <source>
        <dbReference type="ARBA" id="ARBA00023049"/>
    </source>
</evidence>
<comment type="caution">
    <text evidence="14">The sequence shown here is derived from an EMBL/GenBank/DDBJ whole genome shotgun (WGS) entry which is preliminary data.</text>
</comment>
<gene>
    <name evidence="14" type="ORF">AUCHE_05_00500</name>
</gene>
<comment type="similarity">
    <text evidence="3">Belongs to the peptidase M50B family.</text>
</comment>
<evidence type="ECO:0000256" key="2">
    <source>
        <dbReference type="ARBA" id="ARBA00004141"/>
    </source>
</evidence>
<comment type="subcellular location">
    <subcellularLocation>
        <location evidence="2">Membrane</location>
        <topology evidence="2">Multi-pass membrane protein</topology>
    </subcellularLocation>
</comment>
<keyword evidence="10" id="KW-0482">Metalloprotease</keyword>
<accession>K6VP50</accession>
<dbReference type="eggNOG" id="COG1994">
    <property type="taxonomic scope" value="Bacteria"/>
</dbReference>
<keyword evidence="5 12" id="KW-0812">Transmembrane</keyword>
<evidence type="ECO:0000256" key="6">
    <source>
        <dbReference type="ARBA" id="ARBA00022723"/>
    </source>
</evidence>
<feature type="transmembrane region" description="Helical" evidence="12">
    <location>
        <begin position="159"/>
        <end position="178"/>
    </location>
</feature>
<dbReference type="Pfam" id="PF02163">
    <property type="entry name" value="Peptidase_M50"/>
    <property type="match status" value="1"/>
</dbReference>
<feature type="transmembrane region" description="Helical" evidence="12">
    <location>
        <begin position="66"/>
        <end position="86"/>
    </location>
</feature>
<feature type="transmembrane region" description="Helical" evidence="12">
    <location>
        <begin position="199"/>
        <end position="221"/>
    </location>
</feature>
<evidence type="ECO:0000256" key="4">
    <source>
        <dbReference type="ARBA" id="ARBA00022670"/>
    </source>
</evidence>
<keyword evidence="8" id="KW-0862">Zinc</keyword>
<dbReference type="EMBL" id="BAGZ01000005">
    <property type="protein sequence ID" value="GAB77145.1"/>
    <property type="molecule type" value="Genomic_DNA"/>
</dbReference>
<reference evidence="14 15" key="1">
    <citation type="submission" date="2012-08" db="EMBL/GenBank/DDBJ databases">
        <title>Whole genome shotgun sequence of Austwickia chelonae NBRC 105200.</title>
        <authorList>
            <person name="Yoshida I."/>
            <person name="Hosoyama A."/>
            <person name="Tsuchikane K."/>
            <person name="Katsumata H."/>
            <person name="Ando Y."/>
            <person name="Ohji S."/>
            <person name="Hamada M."/>
            <person name="Tamura T."/>
            <person name="Yamazoe A."/>
            <person name="Yamazaki S."/>
            <person name="Fujita N."/>
        </authorList>
    </citation>
    <scope>NUCLEOTIDE SEQUENCE [LARGE SCALE GENOMIC DNA]</scope>
    <source>
        <strain evidence="14 15">NBRC 105200</strain>
    </source>
</reference>
<comment type="cofactor">
    <cofactor evidence="1">
        <name>Zn(2+)</name>
        <dbReference type="ChEBI" id="CHEBI:29105"/>
    </cofactor>
</comment>
<dbReference type="PANTHER" id="PTHR39188">
    <property type="entry name" value="MEMBRANE-ASSOCIATED ZINC METALLOPROTEASE M50B"/>
    <property type="match status" value="1"/>
</dbReference>
<feature type="transmembrane region" description="Helical" evidence="12">
    <location>
        <begin position="126"/>
        <end position="147"/>
    </location>
</feature>
<dbReference type="GO" id="GO:0016020">
    <property type="term" value="C:membrane"/>
    <property type="evidence" value="ECO:0007669"/>
    <property type="project" value="UniProtKB-SubCell"/>
</dbReference>